<evidence type="ECO:0000313" key="1">
    <source>
        <dbReference type="EMBL" id="SLN59418.1"/>
    </source>
</evidence>
<dbReference type="Proteomes" id="UP000193570">
    <property type="component" value="Unassembled WGS sequence"/>
</dbReference>
<reference evidence="1 2" key="1">
    <citation type="submission" date="2017-03" db="EMBL/GenBank/DDBJ databases">
        <authorList>
            <person name="Afonso C.L."/>
            <person name="Miller P.J."/>
            <person name="Scott M.A."/>
            <person name="Spackman E."/>
            <person name="Goraichik I."/>
            <person name="Dimitrov K.M."/>
            <person name="Suarez D.L."/>
            <person name="Swayne D.E."/>
        </authorList>
    </citation>
    <scope>NUCLEOTIDE SEQUENCE [LARGE SCALE GENOMIC DNA]</scope>
    <source>
        <strain evidence="1 2">CECT 8625</strain>
    </source>
</reference>
<accession>A0A1X6ZRI5</accession>
<gene>
    <name evidence="1" type="ORF">ROJ8625_03001</name>
</gene>
<dbReference type="EMBL" id="FWFK01000005">
    <property type="protein sequence ID" value="SLN59418.1"/>
    <property type="molecule type" value="Genomic_DNA"/>
</dbReference>
<keyword evidence="2" id="KW-1185">Reference proteome</keyword>
<proteinExistence type="predicted"/>
<protein>
    <submittedName>
        <fullName evidence="1">Uncharacterized protein</fullName>
    </submittedName>
</protein>
<dbReference type="AlphaFoldDB" id="A0A1X6ZRI5"/>
<name>A0A1X6ZRI5_9RHOB</name>
<evidence type="ECO:0000313" key="2">
    <source>
        <dbReference type="Proteomes" id="UP000193570"/>
    </source>
</evidence>
<sequence length="203" mass="22405">MERRLRTGTVLMAAGLALWACGPNEGLPPDREGLMGGIPASARGPFDVRAAVAEATRACIRSELDGPATLRSLEQSGWTPFRDMDLGGYAKFYGGNKTGPFAPADYVRVGDRTARTDCEIQVPRARGREFYPVVLAEFERLGYGRFDYRDAPRFFRDGERFIVTGRYNVTTSAWAHFDIGRVDGASDRTCRDPNVPDTAKRGC</sequence>
<organism evidence="1 2">
    <name type="scientific">Roseivivax jejudonensis</name>
    <dbReference type="NCBI Taxonomy" id="1529041"/>
    <lineage>
        <taxon>Bacteria</taxon>
        <taxon>Pseudomonadati</taxon>
        <taxon>Pseudomonadota</taxon>
        <taxon>Alphaproteobacteria</taxon>
        <taxon>Rhodobacterales</taxon>
        <taxon>Roseobacteraceae</taxon>
        <taxon>Roseivivax</taxon>
    </lineage>
</organism>